<evidence type="ECO:0000313" key="2">
    <source>
        <dbReference type="Proteomes" id="UP001185015"/>
    </source>
</evidence>
<accession>A0AA90U033</accession>
<dbReference type="AlphaFoldDB" id="A0AA90U033"/>
<dbReference type="RefSeq" id="WP_270096813.1">
    <property type="nucleotide sequence ID" value="NZ_JAQFFK010000005.1"/>
</dbReference>
<keyword evidence="1" id="KW-0378">Hydrolase</keyword>
<organism evidence="1 2">
    <name type="scientific">Methanococcoides alaskense</name>
    <dbReference type="NCBI Taxonomy" id="325778"/>
    <lineage>
        <taxon>Archaea</taxon>
        <taxon>Methanobacteriati</taxon>
        <taxon>Methanobacteriota</taxon>
        <taxon>Stenosarchaea group</taxon>
        <taxon>Methanomicrobia</taxon>
        <taxon>Methanosarcinales</taxon>
        <taxon>Methanosarcinaceae</taxon>
        <taxon>Methanococcoides</taxon>
    </lineage>
</organism>
<dbReference type="EMBL" id="JAVDQI010000004">
    <property type="protein sequence ID" value="MDR6222899.1"/>
    <property type="molecule type" value="Genomic_DNA"/>
</dbReference>
<dbReference type="GO" id="GO:0004519">
    <property type="term" value="F:endonuclease activity"/>
    <property type="evidence" value="ECO:0007669"/>
    <property type="project" value="UniProtKB-KW"/>
</dbReference>
<keyword evidence="2" id="KW-1185">Reference proteome</keyword>
<name>A0AA90U033_9EURY</name>
<gene>
    <name evidence="1" type="ORF">J2750_001359</name>
</gene>
<reference evidence="1 2" key="1">
    <citation type="submission" date="2023-07" db="EMBL/GenBank/DDBJ databases">
        <title>Genomic Encyclopedia of Type Strains, Phase IV (KMG-IV): sequencing the most valuable type-strain genomes for metagenomic binning, comparative biology and taxonomic classification.</title>
        <authorList>
            <person name="Goeker M."/>
        </authorList>
    </citation>
    <scope>NUCLEOTIDE SEQUENCE [LARGE SCALE GENOMIC DNA]</scope>
    <source>
        <strain evidence="1 2">DSM 17273</strain>
    </source>
</reference>
<evidence type="ECO:0000313" key="1">
    <source>
        <dbReference type="EMBL" id="MDR6222899.1"/>
    </source>
</evidence>
<dbReference type="Proteomes" id="UP001185015">
    <property type="component" value="Unassembled WGS sequence"/>
</dbReference>
<sequence>MATKNIDPNNLSPEEDWIGNNAAFKCLLCGNTFIVSGMLHRNGRKCTNCGKSTGYCKGGKNSGGSATIEW</sequence>
<keyword evidence="1" id="KW-0540">Nuclease</keyword>
<proteinExistence type="predicted"/>
<protein>
    <submittedName>
        <fullName evidence="1">5-methylcytosine-specific restriction endonuclease McrA</fullName>
    </submittedName>
</protein>
<keyword evidence="1" id="KW-0255">Endonuclease</keyword>
<comment type="caution">
    <text evidence="1">The sequence shown here is derived from an EMBL/GenBank/DDBJ whole genome shotgun (WGS) entry which is preliminary data.</text>
</comment>